<dbReference type="InterPro" id="IPR029044">
    <property type="entry name" value="Nucleotide-diphossugar_trans"/>
</dbReference>
<evidence type="ECO:0000313" key="3">
    <source>
        <dbReference type="EMBL" id="PJA46571.1"/>
    </source>
</evidence>
<keyword evidence="1" id="KW-1133">Transmembrane helix</keyword>
<reference evidence="4" key="1">
    <citation type="submission" date="2017-09" db="EMBL/GenBank/DDBJ databases">
        <title>Depth-based differentiation of microbial function through sediment-hosted aquifers and enrichment of novel symbionts in the deep terrestrial subsurface.</title>
        <authorList>
            <person name="Probst A.J."/>
            <person name="Ladd B."/>
            <person name="Jarett J.K."/>
            <person name="Geller-Mcgrath D.E."/>
            <person name="Sieber C.M.K."/>
            <person name="Emerson J.B."/>
            <person name="Anantharaman K."/>
            <person name="Thomas B.C."/>
            <person name="Malmstrom R."/>
            <person name="Stieglmeier M."/>
            <person name="Klingl A."/>
            <person name="Woyke T."/>
            <person name="Ryan C.M."/>
            <person name="Banfield J.F."/>
        </authorList>
    </citation>
    <scope>NUCLEOTIDE SEQUENCE [LARGE SCALE GENOMIC DNA]</scope>
</reference>
<proteinExistence type="predicted"/>
<dbReference type="SUPFAM" id="SSF53448">
    <property type="entry name" value="Nucleotide-diphospho-sugar transferases"/>
    <property type="match status" value="1"/>
</dbReference>
<dbReference type="AlphaFoldDB" id="A0A2M7XFD8"/>
<evidence type="ECO:0000256" key="1">
    <source>
        <dbReference type="SAM" id="Phobius"/>
    </source>
</evidence>
<feature type="domain" description="Glycosyltransferase 2-like" evidence="2">
    <location>
        <begin position="18"/>
        <end position="199"/>
    </location>
</feature>
<dbReference type="EMBL" id="PFWT01000009">
    <property type="protein sequence ID" value="PJA46571.1"/>
    <property type="molecule type" value="Genomic_DNA"/>
</dbReference>
<evidence type="ECO:0000313" key="4">
    <source>
        <dbReference type="Proteomes" id="UP000231263"/>
    </source>
</evidence>
<dbReference type="CDD" id="cd04186">
    <property type="entry name" value="GT_2_like_c"/>
    <property type="match status" value="1"/>
</dbReference>
<dbReference type="InterPro" id="IPR001173">
    <property type="entry name" value="Glyco_trans_2-like"/>
</dbReference>
<gene>
    <name evidence="3" type="ORF">CO173_02275</name>
</gene>
<name>A0A2M7XFD8_9BACT</name>
<dbReference type="Gene3D" id="3.90.550.10">
    <property type="entry name" value="Spore Coat Polysaccharide Biosynthesis Protein SpsA, Chain A"/>
    <property type="match status" value="1"/>
</dbReference>
<feature type="transmembrane region" description="Helical" evidence="1">
    <location>
        <begin position="269"/>
        <end position="292"/>
    </location>
</feature>
<sequence>MIENEIKPILDSEVPDVSIVIVTYKEELELLKQCFDSVEMSVDIKYEMIVVDNAGREDTEALVKQYSYAKYIKNSANLGFAAAVNLGMKRGLARYMLLLNPDTKFGESVLAQMAEKLDHNPEVGVGSCLIKYPGGEIQDSIRRFPKLLDQTLVMLKVPHFLKTKAVDKYMMRDADPLETQDVDSIMGAFMWIRRELINDIGYFDERYFIWFEEVDYCKMAHDAGWKIRHYSDTEITHIKGHMFEQIPTLKKQKWMRESLRKYVKKHVGIPAWLFLWILSPVFIGLGHLVALIKK</sequence>
<dbReference type="Proteomes" id="UP000231263">
    <property type="component" value="Unassembled WGS sequence"/>
</dbReference>
<protein>
    <recommendedName>
        <fullName evidence="2">Glycosyltransferase 2-like domain-containing protein</fullName>
    </recommendedName>
</protein>
<dbReference type="Pfam" id="PF00535">
    <property type="entry name" value="Glycos_transf_2"/>
    <property type="match status" value="1"/>
</dbReference>
<evidence type="ECO:0000259" key="2">
    <source>
        <dbReference type="Pfam" id="PF00535"/>
    </source>
</evidence>
<keyword evidence="1" id="KW-0812">Transmembrane</keyword>
<accession>A0A2M7XFD8</accession>
<dbReference type="PANTHER" id="PTHR43179:SF7">
    <property type="entry name" value="RHAMNOSYLTRANSFERASE WBBL"/>
    <property type="match status" value="1"/>
</dbReference>
<organism evidence="3 4">
    <name type="scientific">Candidatus Uhrbacteria bacterium CG_4_9_14_3_um_filter_41_35</name>
    <dbReference type="NCBI Taxonomy" id="1975034"/>
    <lineage>
        <taxon>Bacteria</taxon>
        <taxon>Candidatus Uhriibacteriota</taxon>
    </lineage>
</organism>
<comment type="caution">
    <text evidence="3">The sequence shown here is derived from an EMBL/GenBank/DDBJ whole genome shotgun (WGS) entry which is preliminary data.</text>
</comment>
<keyword evidence="1" id="KW-0472">Membrane</keyword>
<dbReference type="PANTHER" id="PTHR43179">
    <property type="entry name" value="RHAMNOSYLTRANSFERASE WBBL"/>
    <property type="match status" value="1"/>
</dbReference>